<feature type="domain" description="RNase H type-1" evidence="1">
    <location>
        <begin position="2"/>
        <end position="64"/>
    </location>
</feature>
<evidence type="ECO:0000313" key="2">
    <source>
        <dbReference type="EMBL" id="KAK9030401.1"/>
    </source>
</evidence>
<dbReference type="InterPro" id="IPR036397">
    <property type="entry name" value="RNaseH_sf"/>
</dbReference>
<dbReference type="Proteomes" id="UP001396334">
    <property type="component" value="Unassembled WGS sequence"/>
</dbReference>
<protein>
    <recommendedName>
        <fullName evidence="1">RNase H type-1 domain-containing protein</fullName>
    </recommendedName>
</protein>
<name>A0ABR2SYT3_9ROSI</name>
<evidence type="ECO:0000313" key="3">
    <source>
        <dbReference type="Proteomes" id="UP001396334"/>
    </source>
</evidence>
<organism evidence="2 3">
    <name type="scientific">Hibiscus sabdariffa</name>
    <name type="common">roselle</name>
    <dbReference type="NCBI Taxonomy" id="183260"/>
    <lineage>
        <taxon>Eukaryota</taxon>
        <taxon>Viridiplantae</taxon>
        <taxon>Streptophyta</taxon>
        <taxon>Embryophyta</taxon>
        <taxon>Tracheophyta</taxon>
        <taxon>Spermatophyta</taxon>
        <taxon>Magnoliopsida</taxon>
        <taxon>eudicotyledons</taxon>
        <taxon>Gunneridae</taxon>
        <taxon>Pentapetalae</taxon>
        <taxon>rosids</taxon>
        <taxon>malvids</taxon>
        <taxon>Malvales</taxon>
        <taxon>Malvaceae</taxon>
        <taxon>Malvoideae</taxon>
        <taxon>Hibiscus</taxon>
    </lineage>
</organism>
<evidence type="ECO:0000259" key="1">
    <source>
        <dbReference type="Pfam" id="PF13456"/>
    </source>
</evidence>
<dbReference type="InterPro" id="IPR044730">
    <property type="entry name" value="RNase_H-like_dom_plant"/>
</dbReference>
<sequence>MGFRGIQVEGDSLTVIKKLQSRIADKSILHSIISDINNKRGCFDAITFSYVGRRGNEAAHALARIGLHNTGSVKCRRQWRKLCVET</sequence>
<reference evidence="2 3" key="1">
    <citation type="journal article" date="2024" name="G3 (Bethesda)">
        <title>Genome assembly of Hibiscus sabdariffa L. provides insights into metabolisms of medicinal natural products.</title>
        <authorList>
            <person name="Kim T."/>
        </authorList>
    </citation>
    <scope>NUCLEOTIDE SEQUENCE [LARGE SCALE GENOMIC DNA]</scope>
    <source>
        <strain evidence="2">TK-2024</strain>
        <tissue evidence="2">Old leaves</tissue>
    </source>
</reference>
<comment type="caution">
    <text evidence="2">The sequence shown here is derived from an EMBL/GenBank/DDBJ whole genome shotgun (WGS) entry which is preliminary data.</text>
</comment>
<dbReference type="EMBL" id="JBBPBN010000010">
    <property type="protein sequence ID" value="KAK9030401.1"/>
    <property type="molecule type" value="Genomic_DNA"/>
</dbReference>
<proteinExistence type="predicted"/>
<dbReference type="Gene3D" id="3.30.420.10">
    <property type="entry name" value="Ribonuclease H-like superfamily/Ribonuclease H"/>
    <property type="match status" value="1"/>
</dbReference>
<accession>A0ABR2SYT3</accession>
<dbReference type="InterPro" id="IPR002156">
    <property type="entry name" value="RNaseH_domain"/>
</dbReference>
<dbReference type="CDD" id="cd06222">
    <property type="entry name" value="RNase_H_like"/>
    <property type="match status" value="1"/>
</dbReference>
<keyword evidence="3" id="KW-1185">Reference proteome</keyword>
<gene>
    <name evidence="2" type="ORF">V6N11_031828</name>
</gene>
<dbReference type="Pfam" id="PF13456">
    <property type="entry name" value="RVT_3"/>
    <property type="match status" value="1"/>
</dbReference>